<reference evidence="3" key="1">
    <citation type="submission" date="2016-07" db="EMBL/GenBank/DDBJ databases">
        <title>Sequence Frankia sp. strain CcI1.17.</title>
        <authorList>
            <person name="Ghodhbane-Gtari F."/>
            <person name="Swanson E."/>
            <person name="Gueddou A."/>
            <person name="Morris K."/>
            <person name="Hezbri K."/>
            <person name="Ktari A."/>
            <person name="Nouioui I."/>
            <person name="Abebe-Akele F."/>
            <person name="Simpson S."/>
            <person name="Thomas K."/>
            <person name="Gtari M."/>
            <person name="Tisa L.S."/>
            <person name="Hurst S."/>
        </authorList>
    </citation>
    <scope>NUCLEOTIDE SEQUENCE [LARGE SCALE GENOMIC DNA]</scope>
    <source>
        <strain evidence="3">Cc1.17</strain>
    </source>
</reference>
<evidence type="ECO:0000256" key="1">
    <source>
        <dbReference type="SAM" id="MobiDB-lite"/>
    </source>
</evidence>
<keyword evidence="3" id="KW-1185">Reference proteome</keyword>
<proteinExistence type="predicted"/>
<feature type="compositionally biased region" description="Polar residues" evidence="1">
    <location>
        <begin position="77"/>
        <end position="88"/>
    </location>
</feature>
<feature type="region of interest" description="Disordered" evidence="1">
    <location>
        <begin position="74"/>
        <end position="113"/>
    </location>
</feature>
<comment type="caution">
    <text evidence="2">The sequence shown here is derived from an EMBL/GenBank/DDBJ whole genome shotgun (WGS) entry which is preliminary data.</text>
</comment>
<dbReference type="AlphaFoldDB" id="A0A1S1Q681"/>
<sequence>MWLGVDRFTLPVFRPEEQAEAPFPEGIPEMHRRSKDQRRRIDVKADLLAGLTTHGGGDVLSFLQLARRNIPPVIRETGTSPQSKQNCVISDEQEHDVDDAAVRHGGSALPRVR</sequence>
<protein>
    <submittedName>
        <fullName evidence="2">Uncharacterized protein</fullName>
    </submittedName>
</protein>
<organism evidence="2 3">
    <name type="scientific">Parafrankia colletiae</name>
    <dbReference type="NCBI Taxonomy" id="573497"/>
    <lineage>
        <taxon>Bacteria</taxon>
        <taxon>Bacillati</taxon>
        <taxon>Actinomycetota</taxon>
        <taxon>Actinomycetes</taxon>
        <taxon>Frankiales</taxon>
        <taxon>Frankiaceae</taxon>
        <taxon>Parafrankia</taxon>
    </lineage>
</organism>
<dbReference type="Proteomes" id="UP000179627">
    <property type="component" value="Unassembled WGS sequence"/>
</dbReference>
<dbReference type="EMBL" id="MBLM01000162">
    <property type="protein sequence ID" value="OHV29450.1"/>
    <property type="molecule type" value="Genomic_DNA"/>
</dbReference>
<evidence type="ECO:0000313" key="3">
    <source>
        <dbReference type="Proteomes" id="UP000179627"/>
    </source>
</evidence>
<accession>A0A1S1Q681</accession>
<gene>
    <name evidence="2" type="ORF">CC117_29070</name>
</gene>
<name>A0A1S1Q681_9ACTN</name>
<evidence type="ECO:0000313" key="2">
    <source>
        <dbReference type="EMBL" id="OHV29450.1"/>
    </source>
</evidence>